<dbReference type="EMBL" id="JAWJZF010000501">
    <property type="protein sequence ID" value="MDX2296617.1"/>
    <property type="molecule type" value="Genomic_DNA"/>
</dbReference>
<keyword evidence="4" id="KW-0812">Transmembrane</keyword>
<keyword evidence="2" id="KW-0813">Transport</keyword>
<evidence type="ECO:0000313" key="9">
    <source>
        <dbReference type="EMBL" id="MDX2296617.1"/>
    </source>
</evidence>
<keyword evidence="10" id="KW-1185">Reference proteome</keyword>
<keyword evidence="7" id="KW-0998">Cell outer membrane</keyword>
<feature type="domain" description="TonB-dependent receptor-like beta-barrel" evidence="8">
    <location>
        <begin position="1"/>
        <end position="105"/>
    </location>
</feature>
<dbReference type="InterPro" id="IPR039426">
    <property type="entry name" value="TonB-dep_rcpt-like"/>
</dbReference>
<evidence type="ECO:0000256" key="1">
    <source>
        <dbReference type="ARBA" id="ARBA00004571"/>
    </source>
</evidence>
<reference evidence="9 10" key="1">
    <citation type="submission" date="2023-10" db="EMBL/GenBank/DDBJ databases">
        <authorList>
            <person name="Wang X.X."/>
        </authorList>
    </citation>
    <scope>NUCLEOTIDE SEQUENCE [LARGE SCALE GENOMIC DNA]</scope>
    <source>
        <strain evidence="9 10">NBRC 12816</strain>
    </source>
</reference>
<sequence>KSTQIEAGIKAQGRWGNASLAAFRIKTPSEYVDATNTFVRNGNARYQGIEFNAELRPVRDLTLGTSIAWLDAKQVSGPPTQIGLTIPGTTSFQASVQGEYALPFLPGVKVNGGIHHSGRSYGVADIFVYQPS</sequence>
<evidence type="ECO:0000259" key="8">
    <source>
        <dbReference type="Pfam" id="PF00593"/>
    </source>
</evidence>
<feature type="non-terminal residue" evidence="9">
    <location>
        <position position="1"/>
    </location>
</feature>
<dbReference type="SUPFAM" id="SSF56935">
    <property type="entry name" value="Porins"/>
    <property type="match status" value="1"/>
</dbReference>
<dbReference type="RefSeq" id="WP_319012783.1">
    <property type="nucleotide sequence ID" value="NZ_JAWJZF010000501.1"/>
</dbReference>
<dbReference type="Proteomes" id="UP001278571">
    <property type="component" value="Unassembled WGS sequence"/>
</dbReference>
<organism evidence="9 10">
    <name type="scientific">Streptomyces roseolus</name>
    <dbReference type="NCBI Taxonomy" id="67358"/>
    <lineage>
        <taxon>Bacteria</taxon>
        <taxon>Bacillati</taxon>
        <taxon>Actinomycetota</taxon>
        <taxon>Actinomycetes</taxon>
        <taxon>Kitasatosporales</taxon>
        <taxon>Streptomycetaceae</taxon>
        <taxon>Streptomyces</taxon>
    </lineage>
</organism>
<proteinExistence type="predicted"/>
<evidence type="ECO:0000256" key="5">
    <source>
        <dbReference type="ARBA" id="ARBA00023077"/>
    </source>
</evidence>
<dbReference type="Pfam" id="PF00593">
    <property type="entry name" value="TonB_dep_Rec_b-barrel"/>
    <property type="match status" value="1"/>
</dbReference>
<dbReference type="PANTHER" id="PTHR32552:SF82">
    <property type="entry name" value="FCUA PROTEIN"/>
    <property type="match status" value="1"/>
</dbReference>
<gene>
    <name evidence="9" type="ORF">R2363_31130</name>
</gene>
<evidence type="ECO:0000256" key="7">
    <source>
        <dbReference type="ARBA" id="ARBA00023237"/>
    </source>
</evidence>
<dbReference type="InterPro" id="IPR036942">
    <property type="entry name" value="Beta-barrel_TonB_sf"/>
</dbReference>
<dbReference type="PANTHER" id="PTHR32552">
    <property type="entry name" value="FERRICHROME IRON RECEPTOR-RELATED"/>
    <property type="match status" value="1"/>
</dbReference>
<evidence type="ECO:0000256" key="2">
    <source>
        <dbReference type="ARBA" id="ARBA00022448"/>
    </source>
</evidence>
<protein>
    <submittedName>
        <fullName evidence="9">TonB-dependent receptor</fullName>
    </submittedName>
</protein>
<feature type="non-terminal residue" evidence="9">
    <location>
        <position position="132"/>
    </location>
</feature>
<name>A0ABU4KFP6_9ACTN</name>
<keyword evidence="6" id="KW-0472">Membrane</keyword>
<evidence type="ECO:0000256" key="3">
    <source>
        <dbReference type="ARBA" id="ARBA00022452"/>
    </source>
</evidence>
<evidence type="ECO:0000256" key="4">
    <source>
        <dbReference type="ARBA" id="ARBA00022692"/>
    </source>
</evidence>
<comment type="subcellular location">
    <subcellularLocation>
        <location evidence="1">Cell outer membrane</location>
        <topology evidence="1">Multi-pass membrane protein</topology>
    </subcellularLocation>
</comment>
<dbReference type="InterPro" id="IPR000531">
    <property type="entry name" value="Beta-barrel_TonB"/>
</dbReference>
<accession>A0ABU4KFP6</accession>
<comment type="caution">
    <text evidence="9">The sequence shown here is derived from an EMBL/GenBank/DDBJ whole genome shotgun (WGS) entry which is preliminary data.</text>
</comment>
<dbReference type="Gene3D" id="2.40.170.20">
    <property type="entry name" value="TonB-dependent receptor, beta-barrel domain"/>
    <property type="match status" value="1"/>
</dbReference>
<keyword evidence="5" id="KW-0798">TonB box</keyword>
<evidence type="ECO:0000313" key="10">
    <source>
        <dbReference type="Proteomes" id="UP001278571"/>
    </source>
</evidence>
<keyword evidence="3" id="KW-1134">Transmembrane beta strand</keyword>
<keyword evidence="9" id="KW-0675">Receptor</keyword>
<evidence type="ECO:0000256" key="6">
    <source>
        <dbReference type="ARBA" id="ARBA00023136"/>
    </source>
</evidence>